<dbReference type="InterPro" id="IPR002172">
    <property type="entry name" value="LDrepeatLR_classA_rpt"/>
</dbReference>
<evidence type="ECO:0000313" key="6">
    <source>
        <dbReference type="EnsemblMetazoa" id="AALB002182-PA"/>
    </source>
</evidence>
<evidence type="ECO:0000256" key="1">
    <source>
        <dbReference type="ARBA" id="ARBA00023157"/>
    </source>
</evidence>
<name>A0A8W7JCV2_ANOAL</name>
<dbReference type="GO" id="GO:0006508">
    <property type="term" value="P:proteolysis"/>
    <property type="evidence" value="ECO:0007669"/>
    <property type="project" value="InterPro"/>
</dbReference>
<keyword evidence="2" id="KW-0325">Glycoprotein</keyword>
<accession>A0A8W7JCV2</accession>
<dbReference type="InterPro" id="IPR023415">
    <property type="entry name" value="LDLR_class-A_CS"/>
</dbReference>
<comment type="caution">
    <text evidence="4">Lacks conserved residue(s) required for the propagation of feature annotation.</text>
</comment>
<dbReference type="Pfam" id="PF00089">
    <property type="entry name" value="Trypsin"/>
    <property type="match status" value="1"/>
</dbReference>
<reference evidence="6 7" key="1">
    <citation type="journal article" date="2017" name="G3 (Bethesda)">
        <title>The Physical Genome Mapping of Anopheles albimanus Corrected Scaffold Misassemblies and Identified Interarm Rearrangements in Genus Anopheles.</title>
        <authorList>
            <person name="Artemov G.N."/>
            <person name="Peery A.N."/>
            <person name="Jiang X."/>
            <person name="Tu Z."/>
            <person name="Stegniy V.N."/>
            <person name="Sharakhova M.V."/>
            <person name="Sharakhov I.V."/>
        </authorList>
    </citation>
    <scope>NUCLEOTIDE SEQUENCE [LARGE SCALE GENOMIC DNA]</scope>
    <source>
        <strain evidence="6 7">ALBI9_A</strain>
    </source>
</reference>
<evidence type="ECO:0000313" key="7">
    <source>
        <dbReference type="Proteomes" id="UP000069272"/>
    </source>
</evidence>
<dbReference type="CDD" id="cd00112">
    <property type="entry name" value="LDLa"/>
    <property type="match status" value="1"/>
</dbReference>
<dbReference type="Proteomes" id="UP000069272">
    <property type="component" value="Chromosome 2R"/>
</dbReference>
<protein>
    <recommendedName>
        <fullName evidence="5">Peptidase S1 domain-containing protein</fullName>
    </recommendedName>
</protein>
<feature type="disulfide bond" evidence="4">
    <location>
        <begin position="109"/>
        <end position="127"/>
    </location>
</feature>
<dbReference type="Gene3D" id="2.40.10.10">
    <property type="entry name" value="Trypsin-like serine proteases"/>
    <property type="match status" value="1"/>
</dbReference>
<dbReference type="SMART" id="SM00192">
    <property type="entry name" value="LDLa"/>
    <property type="match status" value="1"/>
</dbReference>
<feature type="disulfide bond" evidence="4">
    <location>
        <begin position="121"/>
        <end position="136"/>
    </location>
</feature>
<comment type="similarity">
    <text evidence="3">Belongs to the peptidase S1 family. CLIP subfamily.</text>
</comment>
<dbReference type="InterPro" id="IPR036055">
    <property type="entry name" value="LDL_receptor-like_sf"/>
</dbReference>
<keyword evidence="1 4" id="KW-1015">Disulfide bond</keyword>
<dbReference type="EnsemblMetazoa" id="AALB002182-RA">
    <property type="protein sequence ID" value="AALB002182-PA"/>
    <property type="gene ID" value="AALB002182"/>
</dbReference>
<reference evidence="6" key="2">
    <citation type="submission" date="2022-08" db="UniProtKB">
        <authorList>
            <consortium name="EnsemblMetazoa"/>
        </authorList>
    </citation>
    <scope>IDENTIFICATION</scope>
    <source>
        <strain evidence="6">STECLA/ALBI9_A</strain>
    </source>
</reference>
<dbReference type="Pfam" id="PF00057">
    <property type="entry name" value="Ldl_recept_a"/>
    <property type="match status" value="1"/>
</dbReference>
<dbReference type="AlphaFoldDB" id="A0A8W7JCV2"/>
<organism evidence="6 7">
    <name type="scientific">Anopheles albimanus</name>
    <name type="common">New world malaria mosquito</name>
    <dbReference type="NCBI Taxonomy" id="7167"/>
    <lineage>
        <taxon>Eukaryota</taxon>
        <taxon>Metazoa</taxon>
        <taxon>Ecdysozoa</taxon>
        <taxon>Arthropoda</taxon>
        <taxon>Hexapoda</taxon>
        <taxon>Insecta</taxon>
        <taxon>Pterygota</taxon>
        <taxon>Neoptera</taxon>
        <taxon>Endopterygota</taxon>
        <taxon>Diptera</taxon>
        <taxon>Nematocera</taxon>
        <taxon>Culicoidea</taxon>
        <taxon>Culicidae</taxon>
        <taxon>Anophelinae</taxon>
        <taxon>Anopheles</taxon>
    </lineage>
</organism>
<evidence type="ECO:0000256" key="2">
    <source>
        <dbReference type="ARBA" id="ARBA00023180"/>
    </source>
</evidence>
<dbReference type="InterPro" id="IPR043504">
    <property type="entry name" value="Peptidase_S1_PA_chymotrypsin"/>
</dbReference>
<proteinExistence type="inferred from homology"/>
<evidence type="ECO:0000259" key="5">
    <source>
        <dbReference type="PROSITE" id="PS50240"/>
    </source>
</evidence>
<dbReference type="PANTHER" id="PTHR24252">
    <property type="entry name" value="ACROSIN-RELATED"/>
    <property type="match status" value="1"/>
</dbReference>
<dbReference type="PROSITE" id="PS01209">
    <property type="entry name" value="LDLRA_1"/>
    <property type="match status" value="1"/>
</dbReference>
<evidence type="ECO:0000256" key="3">
    <source>
        <dbReference type="ARBA" id="ARBA00024195"/>
    </source>
</evidence>
<dbReference type="PANTHER" id="PTHR24252:SF27">
    <property type="entry name" value="TRANSMEMBRANE PROTEASE SERINE 3-LIKE"/>
    <property type="match status" value="1"/>
</dbReference>
<dbReference type="SUPFAM" id="SSF57424">
    <property type="entry name" value="LDL receptor-like module"/>
    <property type="match status" value="1"/>
</dbReference>
<sequence>MLVAVILAAGVVFKNSPTLISAPQITTTTAATATETTNELISSSEPKSELEYTSESGTVSTVNTGNILEPCPLLSSNIEREESKTFSVVSQTTDDLRTCESSPDNIFQCYTSGCVAATSVCNGVPQCPDQSDEWNCTQLDPEGTLWLRRNSSAHLTACGDGWNTKLVGLVCGELGYFGTNLNFTFISDSKRAAGYDMFRLTEKDQLAFELIDSTQCNKGILQLHCQQYHCGRKSNQSKMDERYQYKNILQNTICPSLALAFSNNAAIKCTANIVSPRWALTSYTCIEGKKEFVNNRNVGEMKWKLHAGSAEFSAPSEMPAAAHIDESLQIVDVKRVVPYRQNYQFTYTGDVVLLELATPLHLNDVIGSVCLTETSSTIDPKQRCLTTGWKSDLEHTDKMEQYMTNVSAVNVHTERCNNNIRGEPLNTDQIKCINDTGAPLMCYVAATGQWQLQGVLSIHGNCDKSPVIYNPITPDIANWIRNTVGNSRMFEQMIVTS</sequence>
<feature type="domain" description="Peptidase S1" evidence="5">
    <location>
        <begin position="248"/>
        <end position="485"/>
    </location>
</feature>
<dbReference type="SUPFAM" id="SSF50494">
    <property type="entry name" value="Trypsin-like serine proteases"/>
    <property type="match status" value="1"/>
</dbReference>
<dbReference type="GO" id="GO:0004252">
    <property type="term" value="F:serine-type endopeptidase activity"/>
    <property type="evidence" value="ECO:0007669"/>
    <property type="project" value="InterPro"/>
</dbReference>
<evidence type="ECO:0000256" key="4">
    <source>
        <dbReference type="PROSITE-ProRule" id="PRU00124"/>
    </source>
</evidence>
<dbReference type="Gene3D" id="4.10.400.10">
    <property type="entry name" value="Low-density Lipoprotein Receptor"/>
    <property type="match status" value="1"/>
</dbReference>
<dbReference type="PROSITE" id="PS50240">
    <property type="entry name" value="TRYPSIN_DOM"/>
    <property type="match status" value="1"/>
</dbReference>
<dbReference type="InterPro" id="IPR001254">
    <property type="entry name" value="Trypsin_dom"/>
</dbReference>
<keyword evidence="7" id="KW-1185">Reference proteome</keyword>
<dbReference type="PROSITE" id="PS50068">
    <property type="entry name" value="LDLRA_2"/>
    <property type="match status" value="1"/>
</dbReference>
<dbReference type="SMART" id="SM00020">
    <property type="entry name" value="Tryp_SPc"/>
    <property type="match status" value="1"/>
</dbReference>
<dbReference type="InterPro" id="IPR009003">
    <property type="entry name" value="Peptidase_S1_PA"/>
</dbReference>